<protein>
    <recommendedName>
        <fullName evidence="5">Methyltransferase domain-containing protein</fullName>
    </recommendedName>
</protein>
<sequence>MRDIPLWVEDEDDDDPTKSVWLEGDSLAPYLGTPAESLDAVLSTARIDSTDVLVDLGCGDGRLPIWAVARFGARRGVGVELDEDLAAKAVKHAQSRGVADRVRIIHADIETNDKLVRAALADATVLALFLLPEGIARLEPHLVRHLEADHQNRILCIGWAPPNLEPAKIVPLGPSSGAGLDVFLFDRSSLRTSEQ</sequence>
<evidence type="ECO:0000313" key="6">
    <source>
        <dbReference type="EMBL" id="KAJ8608743.1"/>
    </source>
</evidence>
<comment type="caution">
    <text evidence="6">The sequence shown here is derived from an EMBL/GenBank/DDBJ whole genome shotgun (WGS) entry which is preliminary data.</text>
</comment>
<dbReference type="AlphaFoldDB" id="A0AAD7XN89"/>
<proteinExistence type="inferred from homology"/>
<evidence type="ECO:0000313" key="7">
    <source>
        <dbReference type="Proteomes" id="UP001230188"/>
    </source>
</evidence>
<evidence type="ECO:0000256" key="1">
    <source>
        <dbReference type="ARBA" id="ARBA00010633"/>
    </source>
</evidence>
<keyword evidence="7" id="KW-1185">Reference proteome</keyword>
<dbReference type="EMBL" id="JAQMWT010000161">
    <property type="protein sequence ID" value="KAJ8608743.1"/>
    <property type="molecule type" value="Genomic_DNA"/>
</dbReference>
<comment type="similarity">
    <text evidence="1">Belongs to the ANT/ATPSC lysine N-methyltransferase family.</text>
</comment>
<reference evidence="6" key="1">
    <citation type="submission" date="2023-01" db="EMBL/GenBank/DDBJ databases">
        <title>Metagenome sequencing of chrysophaentin producing Chrysophaeum taylorii.</title>
        <authorList>
            <person name="Davison J."/>
            <person name="Bewley C."/>
        </authorList>
    </citation>
    <scope>NUCLEOTIDE SEQUENCE</scope>
    <source>
        <strain evidence="6">NIES-1699</strain>
    </source>
</reference>
<dbReference type="GO" id="GO:0016279">
    <property type="term" value="F:protein-lysine N-methyltransferase activity"/>
    <property type="evidence" value="ECO:0007669"/>
    <property type="project" value="InterPro"/>
</dbReference>
<dbReference type="GO" id="GO:0032259">
    <property type="term" value="P:methylation"/>
    <property type="evidence" value="ECO:0007669"/>
    <property type="project" value="UniProtKB-KW"/>
</dbReference>
<accession>A0AAD7XN89</accession>
<evidence type="ECO:0000256" key="3">
    <source>
        <dbReference type="ARBA" id="ARBA00022679"/>
    </source>
</evidence>
<dbReference type="Gene3D" id="3.40.50.150">
    <property type="entry name" value="Vaccinia Virus protein VP39"/>
    <property type="match status" value="1"/>
</dbReference>
<dbReference type="CDD" id="cd02440">
    <property type="entry name" value="AdoMet_MTases"/>
    <property type="match status" value="1"/>
</dbReference>
<evidence type="ECO:0000256" key="4">
    <source>
        <dbReference type="ARBA" id="ARBA00022691"/>
    </source>
</evidence>
<evidence type="ECO:0000259" key="5">
    <source>
        <dbReference type="Pfam" id="PF13649"/>
    </source>
</evidence>
<dbReference type="GO" id="GO:1905706">
    <property type="term" value="P:regulation of mitochondrial ATP synthesis coupled proton transport"/>
    <property type="evidence" value="ECO:0007669"/>
    <property type="project" value="TreeGrafter"/>
</dbReference>
<dbReference type="Pfam" id="PF13649">
    <property type="entry name" value="Methyltransf_25"/>
    <property type="match status" value="1"/>
</dbReference>
<gene>
    <name evidence="6" type="ORF">CTAYLR_007809</name>
</gene>
<organism evidence="6 7">
    <name type="scientific">Chrysophaeum taylorii</name>
    <dbReference type="NCBI Taxonomy" id="2483200"/>
    <lineage>
        <taxon>Eukaryota</taxon>
        <taxon>Sar</taxon>
        <taxon>Stramenopiles</taxon>
        <taxon>Ochrophyta</taxon>
        <taxon>Pelagophyceae</taxon>
        <taxon>Pelagomonadales</taxon>
        <taxon>Pelagomonadaceae</taxon>
        <taxon>Chrysophaeum</taxon>
    </lineage>
</organism>
<keyword evidence="4" id="KW-0949">S-adenosyl-L-methionine</keyword>
<dbReference type="InterPro" id="IPR029063">
    <property type="entry name" value="SAM-dependent_MTases_sf"/>
</dbReference>
<dbReference type="PANTHER" id="PTHR13610:SF11">
    <property type="entry name" value="METHYLTRANSFERASE DOMAIN-CONTAINING PROTEIN"/>
    <property type="match status" value="1"/>
</dbReference>
<dbReference type="GO" id="GO:0005739">
    <property type="term" value="C:mitochondrion"/>
    <property type="evidence" value="ECO:0007669"/>
    <property type="project" value="TreeGrafter"/>
</dbReference>
<dbReference type="InterPro" id="IPR041698">
    <property type="entry name" value="Methyltransf_25"/>
</dbReference>
<dbReference type="Proteomes" id="UP001230188">
    <property type="component" value="Unassembled WGS sequence"/>
</dbReference>
<evidence type="ECO:0000256" key="2">
    <source>
        <dbReference type="ARBA" id="ARBA00022603"/>
    </source>
</evidence>
<name>A0AAD7XN89_9STRA</name>
<dbReference type="InterPro" id="IPR026170">
    <property type="entry name" value="FAM173A/B"/>
</dbReference>
<feature type="domain" description="Methyltransferase" evidence="5">
    <location>
        <begin position="54"/>
        <end position="113"/>
    </location>
</feature>
<dbReference type="SUPFAM" id="SSF53335">
    <property type="entry name" value="S-adenosyl-L-methionine-dependent methyltransferases"/>
    <property type="match status" value="1"/>
</dbReference>
<keyword evidence="3" id="KW-0808">Transferase</keyword>
<keyword evidence="2" id="KW-0489">Methyltransferase</keyword>
<dbReference type="PANTHER" id="PTHR13610">
    <property type="entry name" value="METHYLTRANSFERASE DOMAIN-CONTAINING PROTEIN"/>
    <property type="match status" value="1"/>
</dbReference>